<accession>A0A9P0B068</accession>
<dbReference type="Pfam" id="PF07327">
    <property type="entry name" value="Neuroparsin"/>
    <property type="match status" value="1"/>
</dbReference>
<dbReference type="Proteomes" id="UP001154078">
    <property type="component" value="Chromosome 2"/>
</dbReference>
<proteinExistence type="predicted"/>
<evidence type="ECO:0000313" key="3">
    <source>
        <dbReference type="Proteomes" id="UP001154078"/>
    </source>
</evidence>
<dbReference type="OrthoDB" id="5976811at2759"/>
<dbReference type="InterPro" id="IPR010850">
    <property type="entry name" value="Neuroparsin"/>
</dbReference>
<dbReference type="AlphaFoldDB" id="A0A9P0B068"/>
<evidence type="ECO:0000256" key="1">
    <source>
        <dbReference type="SAM" id="SignalP"/>
    </source>
</evidence>
<sequence>MHRFSLVTVIFTIAITLSVFQEVSLSVMRPCSPCLDREECEENPPDLCPWGESRDPCGRRVCSKGPGERCGGLMNALGECGEGLMCRSSDEKCHGCSLVTLDCFN</sequence>
<name>A0A9P0B068_BRAAE</name>
<feature type="signal peptide" evidence="1">
    <location>
        <begin position="1"/>
        <end position="20"/>
    </location>
</feature>
<organism evidence="2 3">
    <name type="scientific">Brassicogethes aeneus</name>
    <name type="common">Rape pollen beetle</name>
    <name type="synonym">Meligethes aeneus</name>
    <dbReference type="NCBI Taxonomy" id="1431903"/>
    <lineage>
        <taxon>Eukaryota</taxon>
        <taxon>Metazoa</taxon>
        <taxon>Ecdysozoa</taxon>
        <taxon>Arthropoda</taxon>
        <taxon>Hexapoda</taxon>
        <taxon>Insecta</taxon>
        <taxon>Pterygota</taxon>
        <taxon>Neoptera</taxon>
        <taxon>Endopterygota</taxon>
        <taxon>Coleoptera</taxon>
        <taxon>Polyphaga</taxon>
        <taxon>Cucujiformia</taxon>
        <taxon>Nitidulidae</taxon>
        <taxon>Meligethinae</taxon>
        <taxon>Brassicogethes</taxon>
    </lineage>
</organism>
<feature type="chain" id="PRO_5040370289" evidence="1">
    <location>
        <begin position="21"/>
        <end position="105"/>
    </location>
</feature>
<gene>
    <name evidence="2" type="ORF">MELIAE_LOCUS4391</name>
</gene>
<dbReference type="EMBL" id="OV121133">
    <property type="protein sequence ID" value="CAH0551869.1"/>
    <property type="molecule type" value="Genomic_DNA"/>
</dbReference>
<keyword evidence="1" id="KW-0732">Signal</keyword>
<keyword evidence="3" id="KW-1185">Reference proteome</keyword>
<protein>
    <submittedName>
        <fullName evidence="2">Uncharacterized protein</fullName>
    </submittedName>
</protein>
<dbReference type="Gene3D" id="4.10.40.20">
    <property type="match status" value="1"/>
</dbReference>
<reference evidence="2" key="1">
    <citation type="submission" date="2021-12" db="EMBL/GenBank/DDBJ databases">
        <authorList>
            <person name="King R."/>
        </authorList>
    </citation>
    <scope>NUCLEOTIDE SEQUENCE</scope>
</reference>
<evidence type="ECO:0000313" key="2">
    <source>
        <dbReference type="EMBL" id="CAH0551869.1"/>
    </source>
</evidence>